<comment type="caution">
    <text evidence="6">The sequence shown here is derived from an EMBL/GenBank/DDBJ whole genome shotgun (WGS) entry which is preliminary data.</text>
</comment>
<keyword evidence="7" id="KW-1185">Reference proteome</keyword>
<dbReference type="RefSeq" id="WP_278059188.1">
    <property type="nucleotide sequence ID" value="NZ_CP121247.1"/>
</dbReference>
<name>A0ABT9NC44_9ACTO</name>
<evidence type="ECO:0000256" key="5">
    <source>
        <dbReference type="SAM" id="Phobius"/>
    </source>
</evidence>
<evidence type="ECO:0000256" key="4">
    <source>
        <dbReference type="ARBA" id="ARBA00023136"/>
    </source>
</evidence>
<feature type="transmembrane region" description="Helical" evidence="5">
    <location>
        <begin position="74"/>
        <end position="102"/>
    </location>
</feature>
<evidence type="ECO:0000256" key="1">
    <source>
        <dbReference type="ARBA" id="ARBA00004141"/>
    </source>
</evidence>
<feature type="transmembrane region" description="Helical" evidence="5">
    <location>
        <begin position="21"/>
        <end position="47"/>
    </location>
</feature>
<organism evidence="6 7">
    <name type="scientific">Arcanobacterium wilhelmae</name>
    <dbReference type="NCBI Taxonomy" id="1803177"/>
    <lineage>
        <taxon>Bacteria</taxon>
        <taxon>Bacillati</taxon>
        <taxon>Actinomycetota</taxon>
        <taxon>Actinomycetes</taxon>
        <taxon>Actinomycetales</taxon>
        <taxon>Actinomycetaceae</taxon>
        <taxon>Arcanobacterium</taxon>
    </lineage>
</organism>
<evidence type="ECO:0000256" key="3">
    <source>
        <dbReference type="ARBA" id="ARBA00022989"/>
    </source>
</evidence>
<dbReference type="InterPro" id="IPR019109">
    <property type="entry name" value="MamF_MmsF"/>
</dbReference>
<gene>
    <name evidence="6" type="ORF">J2S49_001373</name>
</gene>
<accession>A0ABT9NC44</accession>
<keyword evidence="4 5" id="KW-0472">Membrane</keyword>
<dbReference type="Proteomes" id="UP001235966">
    <property type="component" value="Unassembled WGS sequence"/>
</dbReference>
<comment type="subcellular location">
    <subcellularLocation>
        <location evidence="1">Membrane</location>
        <topology evidence="1">Multi-pass membrane protein</topology>
    </subcellularLocation>
</comment>
<keyword evidence="3 5" id="KW-1133">Transmembrane helix</keyword>
<evidence type="ECO:0000313" key="6">
    <source>
        <dbReference type="EMBL" id="MDP9801297.1"/>
    </source>
</evidence>
<reference evidence="6 7" key="1">
    <citation type="submission" date="2023-07" db="EMBL/GenBank/DDBJ databases">
        <title>Sequencing the genomes of 1000 actinobacteria strains.</title>
        <authorList>
            <person name="Klenk H.-P."/>
        </authorList>
    </citation>
    <scope>NUCLEOTIDE SEQUENCE [LARGE SCALE GENOMIC DNA]</scope>
    <source>
        <strain evidence="6 7">DSM 102162</strain>
    </source>
</reference>
<keyword evidence="2 5" id="KW-0812">Transmembrane</keyword>
<proteinExistence type="predicted"/>
<sequence>MTQHISPVPPSSEDRTWAIAAHLSALIGWVVSAGWLAFVGPLVIWLVKKEDSAFVRSAAAQSFNFNLGTQIMSWIGWICIFTIILIPVGLFLFFLSFVLLIWGHLRATIATSNNRLYRYPFQLPVLS</sequence>
<evidence type="ECO:0000256" key="2">
    <source>
        <dbReference type="ARBA" id="ARBA00022692"/>
    </source>
</evidence>
<evidence type="ECO:0000313" key="7">
    <source>
        <dbReference type="Proteomes" id="UP001235966"/>
    </source>
</evidence>
<dbReference type="EMBL" id="JAUSQW010000001">
    <property type="protein sequence ID" value="MDP9801297.1"/>
    <property type="molecule type" value="Genomic_DNA"/>
</dbReference>
<protein>
    <submittedName>
        <fullName evidence="6">Tic20 family protein</fullName>
    </submittedName>
</protein>
<dbReference type="Pfam" id="PF09685">
    <property type="entry name" value="MamF_MmsF"/>
    <property type="match status" value="1"/>
</dbReference>